<sequence length="160" mass="18283">MFRRHLTPTGTLHLTSSQPKLFWTRLFVHLSNHSAVFRLTAVKPFALTSIFNPHRFQSLFCGIPRVFVSLPFVDASGCIIFDVERRRRRNYQSEEQPQPSTDKAPKRESSTCSTSYSTKVRKQKGMEADSETDDEMTVCGIDWVPNIKKWDKESSHGGGC</sequence>
<reference evidence="2 3" key="1">
    <citation type="journal article" date="2022" name="bioRxiv">
        <title>Genomics of Preaxostyla Flagellates Illuminates Evolutionary Transitions and the Path Towards Mitochondrial Loss.</title>
        <authorList>
            <person name="Novak L.V.F."/>
            <person name="Treitli S.C."/>
            <person name="Pyrih J."/>
            <person name="Halakuc P."/>
            <person name="Pipaliya S.V."/>
            <person name="Vacek V."/>
            <person name="Brzon O."/>
            <person name="Soukal P."/>
            <person name="Eme L."/>
            <person name="Dacks J.B."/>
            <person name="Karnkowska A."/>
            <person name="Elias M."/>
            <person name="Hampl V."/>
        </authorList>
    </citation>
    <scope>NUCLEOTIDE SEQUENCE [LARGE SCALE GENOMIC DNA]</scope>
    <source>
        <strain evidence="2">NAU3</strain>
        <tissue evidence="2">Gut</tissue>
    </source>
</reference>
<gene>
    <name evidence="2" type="ORF">BLNAU_24985</name>
</gene>
<evidence type="ECO:0000313" key="2">
    <source>
        <dbReference type="EMBL" id="KAK2940104.1"/>
    </source>
</evidence>
<feature type="region of interest" description="Disordered" evidence="1">
    <location>
        <begin position="89"/>
        <end position="134"/>
    </location>
</feature>
<accession>A0ABQ9WLN7</accession>
<protein>
    <submittedName>
        <fullName evidence="2">Uncharacterized protein</fullName>
    </submittedName>
</protein>
<organism evidence="2 3">
    <name type="scientific">Blattamonas nauphoetae</name>
    <dbReference type="NCBI Taxonomy" id="2049346"/>
    <lineage>
        <taxon>Eukaryota</taxon>
        <taxon>Metamonada</taxon>
        <taxon>Preaxostyla</taxon>
        <taxon>Oxymonadida</taxon>
        <taxon>Blattamonas</taxon>
    </lineage>
</organism>
<name>A0ABQ9WLN7_9EUKA</name>
<keyword evidence="3" id="KW-1185">Reference proteome</keyword>
<evidence type="ECO:0000256" key="1">
    <source>
        <dbReference type="SAM" id="MobiDB-lite"/>
    </source>
</evidence>
<evidence type="ECO:0000313" key="3">
    <source>
        <dbReference type="Proteomes" id="UP001281761"/>
    </source>
</evidence>
<comment type="caution">
    <text evidence="2">The sequence shown here is derived from an EMBL/GenBank/DDBJ whole genome shotgun (WGS) entry which is preliminary data.</text>
</comment>
<dbReference type="EMBL" id="JARBJD010000743">
    <property type="protein sequence ID" value="KAK2940104.1"/>
    <property type="molecule type" value="Genomic_DNA"/>
</dbReference>
<dbReference type="Proteomes" id="UP001281761">
    <property type="component" value="Unassembled WGS sequence"/>
</dbReference>
<proteinExistence type="predicted"/>